<evidence type="ECO:0000256" key="10">
    <source>
        <dbReference type="ARBA" id="ARBA00023146"/>
    </source>
</evidence>
<evidence type="ECO:0000256" key="9">
    <source>
        <dbReference type="ARBA" id="ARBA00022917"/>
    </source>
</evidence>
<dbReference type="Gene3D" id="3.90.740.10">
    <property type="entry name" value="Valyl/Leucyl/Isoleucyl-tRNA synthetase, editing domain"/>
    <property type="match status" value="1"/>
</dbReference>
<evidence type="ECO:0000256" key="2">
    <source>
        <dbReference type="ARBA" id="ARBA00005594"/>
    </source>
</evidence>
<dbReference type="FunFam" id="3.40.50.620:FF:000111">
    <property type="entry name" value="Mitochondrial isoleucyl-tRNA synthetase"/>
    <property type="match status" value="1"/>
</dbReference>
<dbReference type="EC" id="6.1.1.5" evidence="3"/>
<dbReference type="GO" id="GO:0006412">
    <property type="term" value="P:translation"/>
    <property type="evidence" value="ECO:0007669"/>
    <property type="project" value="UniProtKB-KW"/>
</dbReference>
<evidence type="ECO:0000259" key="13">
    <source>
        <dbReference type="Pfam" id="PF00133"/>
    </source>
</evidence>
<dbReference type="InterPro" id="IPR002300">
    <property type="entry name" value="aa-tRNA-synth_Ia"/>
</dbReference>
<evidence type="ECO:0000256" key="6">
    <source>
        <dbReference type="ARBA" id="ARBA00022723"/>
    </source>
</evidence>
<dbReference type="PANTHER" id="PTHR42765:SF1">
    <property type="entry name" value="ISOLEUCINE--TRNA LIGASE, MITOCHONDRIAL"/>
    <property type="match status" value="1"/>
</dbReference>
<dbReference type="NCBIfam" id="TIGR00392">
    <property type="entry name" value="ileS"/>
    <property type="match status" value="1"/>
</dbReference>
<dbReference type="Proteomes" id="UP001519460">
    <property type="component" value="Unassembled WGS sequence"/>
</dbReference>
<dbReference type="FunFam" id="3.90.740.10:FF:000009">
    <property type="entry name" value="Isoleucyl-tRNA synthetase 2, mitochondrial"/>
    <property type="match status" value="1"/>
</dbReference>
<sequence length="996" mass="114094">MNQQSVRACRQGLLCVTKRLKHSKNASKPSKRYSDTLNLPRTKFPLSVRDGQATKRELEIQRTCGFDDLYNWQWSQPRENVFVLHDGPPYANGKSHVGHAVNKVLKDITTRYKVLRGYRVHYVPGWDCHGMPIEVRALAETREKHKEYTPLQIRDKARKFAMDAIQDQMKSFRRWGVMADWNSAYKTFSPEYQAAQLDVFFKIYKKGFIHRDYMPVYWSPSSRTALAEAELEYNSQHQSTAVYVRFPLKHLPQQLSDLVGSNTRVSAVIWTTTPWTLPFNQAVCFSNSIRYVCLKQKKSSEVFLCEEKFAATLSSVLEKKLVPLGTIEGNNLQGTTYTHPLDERELPFIAANHVLAGKGTGLVHTAPAHGHDDFQVALAHKLPLDCHVDEAGRYMYMDGANLDLHPDLLGKVVGEDADEAVIHLLGDSMLKQETFTHSYPYDWRSKKPVIIRASKQWFVNTQRLKYPAQAALCEVRIVPQQSEHGMVQQLKSRPYWCISRQRVWGLPIPVFYHCATEEPLITWETVNHISEVFTKQGTEAWWTLPISELLPAQVLEKLGKGRPEDYKKGEDIFDIWFDSGVSWASVLKDVGHQADAYIEGMDQFGGWFQTSLLTSVAAQGQAPYKTLLVHGFATDEEGKKMSKSLGNVVDPEVVINGGKDKSREPGYGADVLRWWVAHSHANTNIMIGPNLLAQFSSAVFKVRKSVRYLLSNLYDFDPSTHSVPYESLLPQDKFMLHLLYEFGQQVEVFYDEFSYYRVLQAVERFVNSSLSRFFIHMTRDRCYCGPQDSLERRSCQTVQHHSLKVLSVAAAPVLPHLMEEAYSHMPAKSKDADLLFQGGWFKLDRQWHNQFLYHRLQPVFAIRESITDTLNVENPLEFDIVIFASQLLREYLRELQPEVTSNVSPLCEIMQTSHTSIPDNPPRIIPEDDALIIKGSTDVFVPDFDSGELTKSREKYKVIILPAMKYMCERCRRYTSHSSTSPCERCLDVLGSHWAN</sequence>
<dbReference type="PRINTS" id="PR00984">
    <property type="entry name" value="TRNASYNTHILE"/>
</dbReference>
<evidence type="ECO:0000256" key="4">
    <source>
        <dbReference type="ARBA" id="ARBA00022490"/>
    </source>
</evidence>
<evidence type="ECO:0000313" key="15">
    <source>
        <dbReference type="EMBL" id="KAK7502677.1"/>
    </source>
</evidence>
<dbReference type="SUPFAM" id="SSF47323">
    <property type="entry name" value="Anticodon-binding domain of a subclass of class I aminoacyl-tRNA synthetases"/>
    <property type="match status" value="1"/>
</dbReference>
<evidence type="ECO:0000256" key="7">
    <source>
        <dbReference type="ARBA" id="ARBA00022741"/>
    </source>
</evidence>
<protein>
    <recommendedName>
        <fullName evidence="3">isoleucine--tRNA ligase</fullName>
        <ecNumber evidence="3">6.1.1.5</ecNumber>
    </recommendedName>
    <alternativeName>
        <fullName evidence="11">Isoleucyl-tRNA synthetase</fullName>
    </alternativeName>
</protein>
<dbReference type="SUPFAM" id="SSF50677">
    <property type="entry name" value="ValRS/IleRS/LeuRS editing domain"/>
    <property type="match status" value="1"/>
</dbReference>
<comment type="caution">
    <text evidence="15">The sequence shown here is derived from an EMBL/GenBank/DDBJ whole genome shotgun (WGS) entry which is preliminary data.</text>
</comment>
<evidence type="ECO:0000256" key="1">
    <source>
        <dbReference type="ARBA" id="ARBA00004173"/>
    </source>
</evidence>
<dbReference type="Gene3D" id="1.10.10.830">
    <property type="entry name" value="Ile-tRNA synthetase CP2 domain-like"/>
    <property type="match status" value="1"/>
</dbReference>
<dbReference type="InterPro" id="IPR014729">
    <property type="entry name" value="Rossmann-like_a/b/a_fold"/>
</dbReference>
<name>A0ABD0LUR8_9CAEN</name>
<dbReference type="GO" id="GO:0005524">
    <property type="term" value="F:ATP binding"/>
    <property type="evidence" value="ECO:0007669"/>
    <property type="project" value="UniProtKB-KW"/>
</dbReference>
<keyword evidence="16" id="KW-1185">Reference proteome</keyword>
<evidence type="ECO:0000256" key="12">
    <source>
        <dbReference type="ARBA" id="ARBA00048359"/>
    </source>
</evidence>
<evidence type="ECO:0000256" key="5">
    <source>
        <dbReference type="ARBA" id="ARBA00022598"/>
    </source>
</evidence>
<feature type="domain" description="Methionyl/Valyl/Leucyl/Isoleucyl-tRNA synthetase anticodon-binding" evidence="14">
    <location>
        <begin position="732"/>
        <end position="877"/>
    </location>
</feature>
<evidence type="ECO:0000313" key="16">
    <source>
        <dbReference type="Proteomes" id="UP001519460"/>
    </source>
</evidence>
<keyword evidence="10" id="KW-0030">Aminoacyl-tRNA synthetase</keyword>
<keyword evidence="9" id="KW-0648">Protein biosynthesis</keyword>
<accession>A0ABD0LUR8</accession>
<comment type="catalytic activity">
    <reaction evidence="12">
        <text>tRNA(Ile) + L-isoleucine + ATP = L-isoleucyl-tRNA(Ile) + AMP + diphosphate</text>
        <dbReference type="Rhea" id="RHEA:11060"/>
        <dbReference type="Rhea" id="RHEA-COMP:9666"/>
        <dbReference type="Rhea" id="RHEA-COMP:9695"/>
        <dbReference type="ChEBI" id="CHEBI:30616"/>
        <dbReference type="ChEBI" id="CHEBI:33019"/>
        <dbReference type="ChEBI" id="CHEBI:58045"/>
        <dbReference type="ChEBI" id="CHEBI:78442"/>
        <dbReference type="ChEBI" id="CHEBI:78528"/>
        <dbReference type="ChEBI" id="CHEBI:456215"/>
        <dbReference type="EC" id="6.1.1.5"/>
    </reaction>
</comment>
<dbReference type="AlphaFoldDB" id="A0ABD0LUR8"/>
<dbReference type="Gene3D" id="1.10.730.20">
    <property type="match status" value="1"/>
</dbReference>
<dbReference type="GO" id="GO:0046872">
    <property type="term" value="F:metal ion binding"/>
    <property type="evidence" value="ECO:0007669"/>
    <property type="project" value="UniProtKB-KW"/>
</dbReference>
<dbReference type="InterPro" id="IPR013155">
    <property type="entry name" value="M/V/L/I-tRNA-synth_anticd-bd"/>
</dbReference>
<evidence type="ECO:0000256" key="11">
    <source>
        <dbReference type="ARBA" id="ARBA00032665"/>
    </source>
</evidence>
<dbReference type="Pfam" id="PF00133">
    <property type="entry name" value="tRNA-synt_1"/>
    <property type="match status" value="1"/>
</dbReference>
<proteinExistence type="inferred from homology"/>
<gene>
    <name evidence="15" type="ORF">BaRGS_00005927</name>
</gene>
<dbReference type="InterPro" id="IPR009080">
    <property type="entry name" value="tRNAsynth_Ia_anticodon-bd"/>
</dbReference>
<evidence type="ECO:0000256" key="3">
    <source>
        <dbReference type="ARBA" id="ARBA00013165"/>
    </source>
</evidence>
<keyword evidence="4" id="KW-0963">Cytoplasm</keyword>
<feature type="domain" description="Aminoacyl-tRNA synthetase class Ia" evidence="13">
    <location>
        <begin position="78"/>
        <end position="685"/>
    </location>
</feature>
<dbReference type="EMBL" id="JACVVK020000024">
    <property type="protein sequence ID" value="KAK7502677.1"/>
    <property type="molecule type" value="Genomic_DNA"/>
</dbReference>
<dbReference type="GO" id="GO:0004822">
    <property type="term" value="F:isoleucine-tRNA ligase activity"/>
    <property type="evidence" value="ECO:0007669"/>
    <property type="project" value="UniProtKB-EC"/>
</dbReference>
<keyword evidence="5" id="KW-0436">Ligase</keyword>
<dbReference type="FunFam" id="3.40.50.620:FF:000128">
    <property type="entry name" value="Isoleucyl-tRNA synthetase 2, mitochondrial"/>
    <property type="match status" value="1"/>
</dbReference>
<reference evidence="15 16" key="1">
    <citation type="journal article" date="2023" name="Sci. Data">
        <title>Genome assembly of the Korean intertidal mud-creeper Batillaria attramentaria.</title>
        <authorList>
            <person name="Patra A.K."/>
            <person name="Ho P.T."/>
            <person name="Jun S."/>
            <person name="Lee S.J."/>
            <person name="Kim Y."/>
            <person name="Won Y.J."/>
        </authorList>
    </citation>
    <scope>NUCLEOTIDE SEQUENCE [LARGE SCALE GENOMIC DNA]</scope>
    <source>
        <strain evidence="15">Wonlab-2016</strain>
    </source>
</reference>
<keyword evidence="6" id="KW-0479">Metal-binding</keyword>
<dbReference type="GO" id="GO:0005739">
    <property type="term" value="C:mitochondrion"/>
    <property type="evidence" value="ECO:0007669"/>
    <property type="project" value="UniProtKB-SubCell"/>
</dbReference>
<dbReference type="InterPro" id="IPR002301">
    <property type="entry name" value="Ile-tRNA-ligase"/>
</dbReference>
<dbReference type="InterPro" id="IPR009008">
    <property type="entry name" value="Val/Leu/Ile-tRNA-synth_edit"/>
</dbReference>
<dbReference type="CDD" id="cd07960">
    <property type="entry name" value="Anticodon_Ia_Ile_BEm"/>
    <property type="match status" value="1"/>
</dbReference>
<comment type="subcellular location">
    <subcellularLocation>
        <location evidence="1">Mitochondrion</location>
    </subcellularLocation>
</comment>
<dbReference type="InterPro" id="IPR033708">
    <property type="entry name" value="Anticodon_Ile_BEm"/>
</dbReference>
<dbReference type="InterPro" id="IPR050081">
    <property type="entry name" value="Ile-tRNA_ligase"/>
</dbReference>
<dbReference type="PANTHER" id="PTHR42765">
    <property type="entry name" value="SOLEUCYL-TRNA SYNTHETASE"/>
    <property type="match status" value="1"/>
</dbReference>
<evidence type="ECO:0000256" key="8">
    <source>
        <dbReference type="ARBA" id="ARBA00022840"/>
    </source>
</evidence>
<dbReference type="SUPFAM" id="SSF52374">
    <property type="entry name" value="Nucleotidylyl transferase"/>
    <property type="match status" value="1"/>
</dbReference>
<dbReference type="Pfam" id="PF08264">
    <property type="entry name" value="Anticodon_1"/>
    <property type="match status" value="1"/>
</dbReference>
<comment type="similarity">
    <text evidence="2">Belongs to the class-I aminoacyl-tRNA synthetase family.</text>
</comment>
<organism evidence="15 16">
    <name type="scientific">Batillaria attramentaria</name>
    <dbReference type="NCBI Taxonomy" id="370345"/>
    <lineage>
        <taxon>Eukaryota</taxon>
        <taxon>Metazoa</taxon>
        <taxon>Spiralia</taxon>
        <taxon>Lophotrochozoa</taxon>
        <taxon>Mollusca</taxon>
        <taxon>Gastropoda</taxon>
        <taxon>Caenogastropoda</taxon>
        <taxon>Sorbeoconcha</taxon>
        <taxon>Cerithioidea</taxon>
        <taxon>Batillariidae</taxon>
        <taxon>Batillaria</taxon>
    </lineage>
</organism>
<keyword evidence="7" id="KW-0547">Nucleotide-binding</keyword>
<dbReference type="Gene3D" id="3.40.50.620">
    <property type="entry name" value="HUPs"/>
    <property type="match status" value="2"/>
</dbReference>
<evidence type="ECO:0000259" key="14">
    <source>
        <dbReference type="Pfam" id="PF08264"/>
    </source>
</evidence>
<keyword evidence="8" id="KW-0067">ATP-binding</keyword>